<dbReference type="Pfam" id="PF19040">
    <property type="entry name" value="SGNH"/>
    <property type="match status" value="1"/>
</dbReference>
<feature type="transmembrane region" description="Helical" evidence="2">
    <location>
        <begin position="293"/>
        <end position="314"/>
    </location>
</feature>
<dbReference type="InterPro" id="IPR002656">
    <property type="entry name" value="Acyl_transf_3_dom"/>
</dbReference>
<feature type="transmembrane region" description="Helical" evidence="2">
    <location>
        <begin position="398"/>
        <end position="416"/>
    </location>
</feature>
<evidence type="ECO:0000256" key="1">
    <source>
        <dbReference type="SAM" id="MobiDB-lite"/>
    </source>
</evidence>
<keyword evidence="5" id="KW-0808">Transferase</keyword>
<accession>A0ABR9VZ89</accession>
<evidence type="ECO:0000256" key="2">
    <source>
        <dbReference type="SAM" id="Phobius"/>
    </source>
</evidence>
<dbReference type="GO" id="GO:0016746">
    <property type="term" value="F:acyltransferase activity"/>
    <property type="evidence" value="ECO:0007669"/>
    <property type="project" value="UniProtKB-KW"/>
</dbReference>
<feature type="transmembrane region" description="Helical" evidence="2">
    <location>
        <begin position="189"/>
        <end position="208"/>
    </location>
</feature>
<evidence type="ECO:0000313" key="5">
    <source>
        <dbReference type="EMBL" id="MBE9403499.1"/>
    </source>
</evidence>
<evidence type="ECO:0000259" key="4">
    <source>
        <dbReference type="Pfam" id="PF19040"/>
    </source>
</evidence>
<comment type="caution">
    <text evidence="5">The sequence shown here is derived from an EMBL/GenBank/DDBJ whole genome shotgun (WGS) entry which is preliminary data.</text>
</comment>
<protein>
    <submittedName>
        <fullName evidence="5">Acyltransferase</fullName>
    </submittedName>
</protein>
<feature type="transmembrane region" description="Helical" evidence="2">
    <location>
        <begin position="488"/>
        <end position="507"/>
    </location>
</feature>
<feature type="region of interest" description="Disordered" evidence="1">
    <location>
        <begin position="1"/>
        <end position="111"/>
    </location>
</feature>
<dbReference type="PANTHER" id="PTHR23028:SF53">
    <property type="entry name" value="ACYL_TRANSF_3 DOMAIN-CONTAINING PROTEIN"/>
    <property type="match status" value="1"/>
</dbReference>
<reference evidence="5 6" key="1">
    <citation type="submission" date="2020-10" db="EMBL/GenBank/DDBJ databases">
        <title>Draft genome and description of Brachybacterium epidermidis sp nov.</title>
        <authorList>
            <person name="Boxberger M."/>
            <person name="La Scola B."/>
        </authorList>
    </citation>
    <scope>NUCLEOTIDE SEQUENCE [LARGE SCALE GENOMIC DNA]</scope>
    <source>
        <strain evidence="5 6">Marseille-Q2903</strain>
    </source>
</reference>
<feature type="compositionally biased region" description="Low complexity" evidence="1">
    <location>
        <begin position="45"/>
        <end position="62"/>
    </location>
</feature>
<sequence length="846" mass="90678">MGAGERKEITISSPGDQPTPHARRAEPIGEDPWVQPAVGTDSSPERSAPPAGAAAARSMAPSRLEDWTQGPVPASSLDDWLQGPLEDHMEQSAEDAWSTAESVTGHPDRQHRGATIEQGTAAPLGTALAHGAAQEAEATSAAPAGHRGGTGARKTHPERPVFRRELHGLRALALMLVAVYHIWLGRVSGGVDVFLFLSAFFLTGTFVRRLDAGRPLAVPRYWLHTFKRLLPPAAVTILATLVATWWLLPPSIWPTVMQQSAASIGYVQNVLLVFQEVDYQARDAGASSPLQHLWSLSVQGQAFLLWPLLFLLAVPLARRGKAVRRPLLGLMALIVAASLTWSIIETASNQPVAYFDTGARLWEFAAGSMLALALPWIDHHTGARRPEDATAPRFGTQRAMLGWAGLIALLACGILLNVSSVFPGWIAIWPLTGAAAVVIAGHTGTRWGVDRLLSTRPAAFIGDISYALYLVHWPLLVLWLHRSGQERAGLLDGLVVLFASGVLAWLLTRLVDAPIRRSAWLEARPWRALTAVAASIALVLGAAGGWWLTLTMSTPQQPVASAGPALPTDEVVTDTAPVIRPFGWQLGEQWPNLPHACAGPWAPPEPFHNVTCQQLLPGDATAEETIVVVGSSHARQFIPALIPWAQERDVQIVNLAMDGCAFQAGAERSEYCNGYDEYVLKYVDQVEPSTVLTTVTRSAPDSSQDAMHASMDTAVQMLLDRGIDVIAMRDTPRWSQDQYECAEKEIVAGGTPADADLACGADVEEKLAAENPAASLAGLRGGAGPSDAPADDAASVTVIDATEHVCPNGRCSPILGDTYVYMDDNHLSRLFVERALTDVLAGALDA</sequence>
<proteinExistence type="predicted"/>
<feature type="transmembrane region" description="Helical" evidence="2">
    <location>
        <begin position="464"/>
        <end position="482"/>
    </location>
</feature>
<keyword evidence="2" id="KW-0812">Transmembrane</keyword>
<feature type="transmembrane region" description="Helical" evidence="2">
    <location>
        <begin position="166"/>
        <end position="183"/>
    </location>
</feature>
<dbReference type="Pfam" id="PF01757">
    <property type="entry name" value="Acyl_transf_3"/>
    <property type="match status" value="1"/>
</dbReference>
<keyword evidence="5" id="KW-0012">Acyltransferase</keyword>
<evidence type="ECO:0000259" key="3">
    <source>
        <dbReference type="Pfam" id="PF01757"/>
    </source>
</evidence>
<feature type="transmembrane region" description="Helical" evidence="2">
    <location>
        <begin position="359"/>
        <end position="377"/>
    </location>
</feature>
<feature type="transmembrane region" description="Helical" evidence="2">
    <location>
        <begin position="326"/>
        <end position="344"/>
    </location>
</feature>
<feature type="compositionally biased region" description="Low complexity" evidence="1">
    <location>
        <begin position="129"/>
        <end position="144"/>
    </location>
</feature>
<feature type="transmembrane region" description="Helical" evidence="2">
    <location>
        <begin position="229"/>
        <end position="248"/>
    </location>
</feature>
<dbReference type="Proteomes" id="UP000644727">
    <property type="component" value="Unassembled WGS sequence"/>
</dbReference>
<keyword evidence="6" id="KW-1185">Reference proteome</keyword>
<dbReference type="EMBL" id="JADEYR010000003">
    <property type="protein sequence ID" value="MBE9403499.1"/>
    <property type="molecule type" value="Genomic_DNA"/>
</dbReference>
<gene>
    <name evidence="5" type="ORF">IOE58_04620</name>
</gene>
<organism evidence="5 6">
    <name type="scientific">Brachybacterium epidermidis</name>
    <dbReference type="NCBI Taxonomy" id="2781983"/>
    <lineage>
        <taxon>Bacteria</taxon>
        <taxon>Bacillati</taxon>
        <taxon>Actinomycetota</taxon>
        <taxon>Actinomycetes</taxon>
        <taxon>Micrococcales</taxon>
        <taxon>Dermabacteraceae</taxon>
        <taxon>Brachybacterium</taxon>
    </lineage>
</organism>
<dbReference type="InterPro" id="IPR050879">
    <property type="entry name" value="Acyltransferase_3"/>
</dbReference>
<feature type="transmembrane region" description="Helical" evidence="2">
    <location>
        <begin position="528"/>
        <end position="548"/>
    </location>
</feature>
<name>A0ABR9VZ89_9MICO</name>
<keyword evidence="2" id="KW-1133">Transmembrane helix</keyword>
<dbReference type="InterPro" id="IPR043968">
    <property type="entry name" value="SGNH"/>
</dbReference>
<dbReference type="RefSeq" id="WP_228018935.1">
    <property type="nucleotide sequence ID" value="NZ_JADEYR010000003.1"/>
</dbReference>
<keyword evidence="2" id="KW-0472">Membrane</keyword>
<feature type="region of interest" description="Disordered" evidence="1">
    <location>
        <begin position="129"/>
        <end position="159"/>
    </location>
</feature>
<feature type="domain" description="SGNH" evidence="4">
    <location>
        <begin position="618"/>
        <end position="830"/>
    </location>
</feature>
<evidence type="ECO:0000313" key="6">
    <source>
        <dbReference type="Proteomes" id="UP000644727"/>
    </source>
</evidence>
<dbReference type="PANTHER" id="PTHR23028">
    <property type="entry name" value="ACETYLTRANSFERASE"/>
    <property type="match status" value="1"/>
</dbReference>
<feature type="domain" description="Acyltransferase 3" evidence="3">
    <location>
        <begin position="165"/>
        <end position="508"/>
    </location>
</feature>
<feature type="transmembrane region" description="Helical" evidence="2">
    <location>
        <begin position="422"/>
        <end position="443"/>
    </location>
</feature>